<dbReference type="AlphaFoldDB" id="A0ABD2PRE8"/>
<keyword evidence="2" id="KW-1185">Reference proteome</keyword>
<sequence>MSSLDAVDGSEWSMYEKKVPCLNQSLVNMIARLINKPWTRCVAGIYRSCHKNAENAVAIGTSDYFHAKYRPKVQPPLPVNKSLGAFSNPFDFRFVLTPVIANADPVNHVDALEQLKNYFIDTLAPNFSELNFSHPPQLLSPNVILIVEKLDGQTLAFRLVTVAHI</sequence>
<evidence type="ECO:0000313" key="1">
    <source>
        <dbReference type="EMBL" id="KAL3309834.1"/>
    </source>
</evidence>
<dbReference type="EMBL" id="JBJKFK010003502">
    <property type="protein sequence ID" value="KAL3309834.1"/>
    <property type="molecule type" value="Genomic_DNA"/>
</dbReference>
<proteinExistence type="predicted"/>
<organism evidence="1 2">
    <name type="scientific">Cichlidogyrus casuarinus</name>
    <dbReference type="NCBI Taxonomy" id="1844966"/>
    <lineage>
        <taxon>Eukaryota</taxon>
        <taxon>Metazoa</taxon>
        <taxon>Spiralia</taxon>
        <taxon>Lophotrochozoa</taxon>
        <taxon>Platyhelminthes</taxon>
        <taxon>Monogenea</taxon>
        <taxon>Monopisthocotylea</taxon>
        <taxon>Dactylogyridea</taxon>
        <taxon>Ancyrocephalidae</taxon>
        <taxon>Cichlidogyrus</taxon>
    </lineage>
</organism>
<accession>A0ABD2PRE8</accession>
<comment type="caution">
    <text evidence="1">The sequence shown here is derived from an EMBL/GenBank/DDBJ whole genome shotgun (WGS) entry which is preliminary data.</text>
</comment>
<evidence type="ECO:0000313" key="2">
    <source>
        <dbReference type="Proteomes" id="UP001626550"/>
    </source>
</evidence>
<reference evidence="1 2" key="1">
    <citation type="submission" date="2024-11" db="EMBL/GenBank/DDBJ databases">
        <title>Adaptive evolution of stress response genes in parasites aligns with host niche diversity.</title>
        <authorList>
            <person name="Hahn C."/>
            <person name="Resl P."/>
        </authorList>
    </citation>
    <scope>NUCLEOTIDE SEQUENCE [LARGE SCALE GENOMIC DNA]</scope>
    <source>
        <strain evidence="1">EGGRZ-B1_66</strain>
        <tissue evidence="1">Body</tissue>
    </source>
</reference>
<gene>
    <name evidence="1" type="ORF">Ciccas_011614</name>
</gene>
<name>A0ABD2PRE8_9PLAT</name>
<protein>
    <submittedName>
        <fullName evidence="1">Uncharacterized protein</fullName>
    </submittedName>
</protein>
<dbReference type="Proteomes" id="UP001626550">
    <property type="component" value="Unassembled WGS sequence"/>
</dbReference>